<accession>A0A0F6YMB1</accession>
<dbReference type="OrthoDB" id="286169at2"/>
<feature type="region of interest" description="Disordered" evidence="1">
    <location>
        <begin position="58"/>
        <end position="84"/>
    </location>
</feature>
<dbReference type="RefSeq" id="WP_053238120.1">
    <property type="nucleotide sequence ID" value="NZ_CP011125.1"/>
</dbReference>
<dbReference type="PROSITE" id="PS51257">
    <property type="entry name" value="PROKAR_LIPOPROTEIN"/>
    <property type="match status" value="1"/>
</dbReference>
<evidence type="ECO:0008006" key="4">
    <source>
        <dbReference type="Google" id="ProtNLM"/>
    </source>
</evidence>
<gene>
    <name evidence="2" type="ORF">DB32_008384</name>
</gene>
<dbReference type="Proteomes" id="UP000034883">
    <property type="component" value="Chromosome"/>
</dbReference>
<reference evidence="2 3" key="1">
    <citation type="submission" date="2015-03" db="EMBL/GenBank/DDBJ databases">
        <title>Genome assembly of Sandaracinus amylolyticus DSM 53668.</title>
        <authorList>
            <person name="Sharma G."/>
            <person name="Subramanian S."/>
        </authorList>
    </citation>
    <scope>NUCLEOTIDE SEQUENCE [LARGE SCALE GENOMIC DNA]</scope>
    <source>
        <strain evidence="2 3">DSM 53668</strain>
    </source>
</reference>
<dbReference type="STRING" id="927083.DB32_008384"/>
<evidence type="ECO:0000313" key="2">
    <source>
        <dbReference type="EMBL" id="AKF11235.1"/>
    </source>
</evidence>
<name>A0A0F6YMB1_9BACT</name>
<proteinExistence type="predicted"/>
<evidence type="ECO:0000313" key="3">
    <source>
        <dbReference type="Proteomes" id="UP000034883"/>
    </source>
</evidence>
<protein>
    <recommendedName>
        <fullName evidence="4">Lipoprotein</fullName>
    </recommendedName>
</protein>
<organism evidence="2 3">
    <name type="scientific">Sandaracinus amylolyticus</name>
    <dbReference type="NCBI Taxonomy" id="927083"/>
    <lineage>
        <taxon>Bacteria</taxon>
        <taxon>Pseudomonadati</taxon>
        <taxon>Myxococcota</taxon>
        <taxon>Polyangia</taxon>
        <taxon>Polyangiales</taxon>
        <taxon>Sandaracinaceae</taxon>
        <taxon>Sandaracinus</taxon>
    </lineage>
</organism>
<dbReference type="KEGG" id="samy:DB32_008384"/>
<dbReference type="AlphaFoldDB" id="A0A0F6YMB1"/>
<feature type="compositionally biased region" description="Polar residues" evidence="1">
    <location>
        <begin position="70"/>
        <end position="84"/>
    </location>
</feature>
<sequence length="84" mass="8763">MKTSSMSFVRNARRALVALGLVSLPVVTSGCFSHAVRVEPISVAPVQVTMDVNLHVDDERAAAEPGDAAQPSTEQATTATPDEG</sequence>
<dbReference type="EMBL" id="CP011125">
    <property type="protein sequence ID" value="AKF11235.1"/>
    <property type="molecule type" value="Genomic_DNA"/>
</dbReference>
<keyword evidence="3" id="KW-1185">Reference proteome</keyword>
<evidence type="ECO:0000256" key="1">
    <source>
        <dbReference type="SAM" id="MobiDB-lite"/>
    </source>
</evidence>